<accession>A0A097EQ12</accession>
<evidence type="ECO:0008006" key="4">
    <source>
        <dbReference type="Google" id="ProtNLM"/>
    </source>
</evidence>
<organism evidence="2 3">
    <name type="scientific">Candidatus Francisella endociliophora</name>
    <dbReference type="NCBI Taxonomy" id="653937"/>
    <lineage>
        <taxon>Bacteria</taxon>
        <taxon>Pseudomonadati</taxon>
        <taxon>Pseudomonadota</taxon>
        <taxon>Gammaproteobacteria</taxon>
        <taxon>Thiotrichales</taxon>
        <taxon>Francisellaceae</taxon>
        <taxon>Francisella</taxon>
    </lineage>
</organism>
<gene>
    <name evidence="2" type="ORF">LO80_06550</name>
</gene>
<proteinExistence type="predicted"/>
<reference evidence="2 3" key="1">
    <citation type="submission" date="2014-10" db="EMBL/GenBank/DDBJ databases">
        <title>Whole genome sequence of Francisella endociliophora strain FSC1006, isolated from a laboratory culture of the marine ciliate Euplotes raikovi.</title>
        <authorList>
            <person name="Granberg M."/>
            <person name="Backman S."/>
            <person name="Lundmark E."/>
            <person name="Nilsson E."/>
            <person name="Karlsson E."/>
            <person name="Thelaus J."/>
            <person name="Ohrman C."/>
            <person name="Larkeryd A."/>
            <person name="Stenberg P."/>
        </authorList>
    </citation>
    <scope>NUCLEOTIDE SEQUENCE [LARGE SCALE GENOMIC DNA]</scope>
    <source>
        <strain evidence="2 3">FSC1006</strain>
    </source>
</reference>
<dbReference type="PROSITE" id="PS51257">
    <property type="entry name" value="PROKAR_LIPOPROTEIN"/>
    <property type="match status" value="1"/>
</dbReference>
<dbReference type="AlphaFoldDB" id="A0A097EQ12"/>
<dbReference type="EMBL" id="CP009574">
    <property type="protein sequence ID" value="AIT09655.1"/>
    <property type="molecule type" value="Genomic_DNA"/>
</dbReference>
<dbReference type="STRING" id="1547445.LO80_06550"/>
<evidence type="ECO:0000313" key="2">
    <source>
        <dbReference type="EMBL" id="AIT09655.1"/>
    </source>
</evidence>
<feature type="chain" id="PRO_5001934346" description="Lipoprotein" evidence="1">
    <location>
        <begin position="24"/>
        <end position="169"/>
    </location>
</feature>
<dbReference type="Proteomes" id="UP000029672">
    <property type="component" value="Chromosome"/>
</dbReference>
<keyword evidence="1" id="KW-0732">Signal</keyword>
<dbReference type="KEGG" id="frf:LO80_06550"/>
<protein>
    <recommendedName>
        <fullName evidence="4">Lipoprotein</fullName>
    </recommendedName>
</protein>
<feature type="signal peptide" evidence="1">
    <location>
        <begin position="1"/>
        <end position="23"/>
    </location>
</feature>
<dbReference type="HOGENOM" id="CLU_1545368_0_0_6"/>
<name>A0A097EQ12_9GAMM</name>
<dbReference type="RefSeq" id="WP_040009747.1">
    <property type="nucleotide sequence ID" value="NZ_CP009574.1"/>
</dbReference>
<evidence type="ECO:0000256" key="1">
    <source>
        <dbReference type="SAM" id="SignalP"/>
    </source>
</evidence>
<evidence type="ECO:0000313" key="3">
    <source>
        <dbReference type="Proteomes" id="UP000029672"/>
    </source>
</evidence>
<keyword evidence="3" id="KW-1185">Reference proteome</keyword>
<sequence>MRYLFKCSILVIFLLLLSSCSFDISPKATKEQQEQVKNQVMQLLEKEYNQPLKLLDFKYEYEFHNTYSFLYIIFRKYGNYHFRIQAVDNPVIIMDFDFNDGLATKESIKPLIDSFKKNQLNDLYCTGLSSIYFKQKEKTVDQILLKKAEKYCDRRNQTWYQKWKRLNKK</sequence>
<dbReference type="OrthoDB" id="5606142at2"/>